<dbReference type="OrthoDB" id="6417936at2759"/>
<name>A0A7R8UYQ4_HERIL</name>
<evidence type="ECO:0000313" key="3">
    <source>
        <dbReference type="Proteomes" id="UP000594454"/>
    </source>
</evidence>
<sequence length="329" mass="37111">MLRETIQMLAYLSVLYGSAYPLHMARDSYRRQMPDLDIVEIANSRLSSSDSENGASIIGHSKSLQSSPLLVGASSVTGGMDKSMSPPSIAKPNLDGESTLIDASGPLLSSMFRENEFASKHLLGHHVPRPAYINNDDIARRDIDDYRRLEPPLALQELFDSSSRLDEPIVEQHAKFDIRMQQKQQKKNQKQQSQQQQKQKQQQMQQLHDQQQQIHQSKRAPIPNSGGPGGIGNNGPPDLQMASHGIASQLMLRSPRGQRQYDVPQIGKSKLDIDICIFKEILLRKLGREKGYFFNMKCGRNNALILQDKRTRTLISICPEIERFISLQK</sequence>
<feature type="compositionally biased region" description="Low complexity" evidence="1">
    <location>
        <begin position="190"/>
        <end position="213"/>
    </location>
</feature>
<feature type="region of interest" description="Disordered" evidence="1">
    <location>
        <begin position="179"/>
        <end position="241"/>
    </location>
</feature>
<keyword evidence="3" id="KW-1185">Reference proteome</keyword>
<evidence type="ECO:0000256" key="1">
    <source>
        <dbReference type="SAM" id="MobiDB-lite"/>
    </source>
</evidence>
<evidence type="ECO:0000313" key="2">
    <source>
        <dbReference type="EMBL" id="CAD7089467.1"/>
    </source>
</evidence>
<reference evidence="2 3" key="1">
    <citation type="submission" date="2020-11" db="EMBL/GenBank/DDBJ databases">
        <authorList>
            <person name="Wallbank WR R."/>
            <person name="Pardo Diaz C."/>
            <person name="Kozak K."/>
            <person name="Martin S."/>
            <person name="Jiggins C."/>
            <person name="Moest M."/>
            <person name="Warren A I."/>
            <person name="Generalovic N T."/>
            <person name="Byers J.R.P. K."/>
            <person name="Montejo-Kovacevich G."/>
            <person name="Yen C E."/>
        </authorList>
    </citation>
    <scope>NUCLEOTIDE SEQUENCE [LARGE SCALE GENOMIC DNA]</scope>
</reference>
<accession>A0A7R8UYQ4</accession>
<dbReference type="EMBL" id="LR899012">
    <property type="protein sequence ID" value="CAD7089467.1"/>
    <property type="molecule type" value="Genomic_DNA"/>
</dbReference>
<dbReference type="InParanoid" id="A0A7R8UYQ4"/>
<protein>
    <submittedName>
        <fullName evidence="2">Uncharacterized protein</fullName>
    </submittedName>
</protein>
<feature type="region of interest" description="Disordered" evidence="1">
    <location>
        <begin position="75"/>
        <end position="96"/>
    </location>
</feature>
<dbReference type="AlphaFoldDB" id="A0A7R8UYQ4"/>
<organism evidence="2 3">
    <name type="scientific">Hermetia illucens</name>
    <name type="common">Black soldier fly</name>
    <dbReference type="NCBI Taxonomy" id="343691"/>
    <lineage>
        <taxon>Eukaryota</taxon>
        <taxon>Metazoa</taxon>
        <taxon>Ecdysozoa</taxon>
        <taxon>Arthropoda</taxon>
        <taxon>Hexapoda</taxon>
        <taxon>Insecta</taxon>
        <taxon>Pterygota</taxon>
        <taxon>Neoptera</taxon>
        <taxon>Endopterygota</taxon>
        <taxon>Diptera</taxon>
        <taxon>Brachycera</taxon>
        <taxon>Stratiomyomorpha</taxon>
        <taxon>Stratiomyidae</taxon>
        <taxon>Hermetiinae</taxon>
        <taxon>Hermetia</taxon>
    </lineage>
</organism>
<dbReference type="Proteomes" id="UP000594454">
    <property type="component" value="Chromosome 4"/>
</dbReference>
<proteinExistence type="predicted"/>
<gene>
    <name evidence="2" type="ORF">HERILL_LOCUS12013</name>
</gene>